<dbReference type="RefSeq" id="WP_275633831.1">
    <property type="nucleotide sequence ID" value="NZ_JARGYD010000006.1"/>
</dbReference>
<protein>
    <submittedName>
        <fullName evidence="3">ROK family transcriptional regulator</fullName>
    </submittedName>
</protein>
<dbReference type="InterPro" id="IPR000835">
    <property type="entry name" value="HTH_MarR-typ"/>
</dbReference>
<name>A0ABV7GS60_9RHOB</name>
<dbReference type="Gene3D" id="3.30.420.40">
    <property type="match status" value="2"/>
</dbReference>
<dbReference type="InterPro" id="IPR036390">
    <property type="entry name" value="WH_DNA-bd_sf"/>
</dbReference>
<sequence>MDGASDLFRLTYNGRRIISAIRTQGPQSRADLARRLEIKPSTVTRLTGPLVAEGLLKEEPDPSREGQKGYPAKLLSIAPDGVFSAGVYIDPDRIMTCISDLSGKALAVEEAPVPDRSFVRLMTEAGESVNRLVEKTGIDRARIAGCGVSYPGQYSADPTQVLRIRQFRDWPRVNVRRDLTPYFGMPVHHMNDAKAACMAELYHGACRNFSNFCHIWLSYGIGGAAIVDQQPYLGRNNLAAEWGGLFPKSQPRPSGQDLLDVLASNGVSLDRLSDLDDSHLALPVVTDWCERAADQLRWLCLVIARTFAPDAIVVGGTLHPALIGNMLDRVMSAENLGEDYFVTPPQILRAEQDQLPQLGAAALPVHEIFNPSTFTGLVSKYR</sequence>
<dbReference type="InterPro" id="IPR036388">
    <property type="entry name" value="WH-like_DNA-bd_sf"/>
</dbReference>
<dbReference type="Proteomes" id="UP001595632">
    <property type="component" value="Unassembled WGS sequence"/>
</dbReference>
<proteinExistence type="inferred from homology"/>
<evidence type="ECO:0000313" key="4">
    <source>
        <dbReference type="Proteomes" id="UP001595632"/>
    </source>
</evidence>
<dbReference type="InterPro" id="IPR043129">
    <property type="entry name" value="ATPase_NBD"/>
</dbReference>
<dbReference type="InterPro" id="IPR000600">
    <property type="entry name" value="ROK"/>
</dbReference>
<feature type="domain" description="HTH marR-type" evidence="2">
    <location>
        <begin position="16"/>
        <end position="63"/>
    </location>
</feature>
<comment type="caution">
    <text evidence="3">The sequence shown here is derived from an EMBL/GenBank/DDBJ whole genome shotgun (WGS) entry which is preliminary data.</text>
</comment>
<organism evidence="3 4">
    <name type="scientific">Psychromarinibacter halotolerans</name>
    <dbReference type="NCBI Taxonomy" id="1775175"/>
    <lineage>
        <taxon>Bacteria</taxon>
        <taxon>Pseudomonadati</taxon>
        <taxon>Pseudomonadota</taxon>
        <taxon>Alphaproteobacteria</taxon>
        <taxon>Rhodobacterales</taxon>
        <taxon>Paracoccaceae</taxon>
        <taxon>Psychromarinibacter</taxon>
    </lineage>
</organism>
<reference evidence="4" key="1">
    <citation type="journal article" date="2019" name="Int. J. Syst. Evol. Microbiol.">
        <title>The Global Catalogue of Microorganisms (GCM) 10K type strain sequencing project: providing services to taxonomists for standard genome sequencing and annotation.</title>
        <authorList>
            <consortium name="The Broad Institute Genomics Platform"/>
            <consortium name="The Broad Institute Genome Sequencing Center for Infectious Disease"/>
            <person name="Wu L."/>
            <person name="Ma J."/>
        </authorList>
    </citation>
    <scope>NUCLEOTIDE SEQUENCE [LARGE SCALE GENOMIC DNA]</scope>
    <source>
        <strain evidence="4">KCTC 52366</strain>
    </source>
</reference>
<dbReference type="CDD" id="cd23763">
    <property type="entry name" value="ASKHA_ATPase_ROK"/>
    <property type="match status" value="1"/>
</dbReference>
<dbReference type="PANTHER" id="PTHR18964">
    <property type="entry name" value="ROK (REPRESSOR, ORF, KINASE) FAMILY"/>
    <property type="match status" value="1"/>
</dbReference>
<accession>A0ABV7GS60</accession>
<dbReference type="Gene3D" id="1.10.10.10">
    <property type="entry name" value="Winged helix-like DNA-binding domain superfamily/Winged helix DNA-binding domain"/>
    <property type="match status" value="1"/>
</dbReference>
<evidence type="ECO:0000256" key="1">
    <source>
        <dbReference type="ARBA" id="ARBA00006479"/>
    </source>
</evidence>
<gene>
    <name evidence="3" type="ORF">ACFOGP_17195</name>
</gene>
<evidence type="ECO:0000259" key="2">
    <source>
        <dbReference type="Pfam" id="PF01047"/>
    </source>
</evidence>
<comment type="similarity">
    <text evidence="1">Belongs to the ROK (NagC/XylR) family.</text>
</comment>
<dbReference type="EMBL" id="JBHRTB010000010">
    <property type="protein sequence ID" value="MFC3144464.1"/>
    <property type="molecule type" value="Genomic_DNA"/>
</dbReference>
<dbReference type="SUPFAM" id="SSF53067">
    <property type="entry name" value="Actin-like ATPase domain"/>
    <property type="match status" value="1"/>
</dbReference>
<evidence type="ECO:0000313" key="3">
    <source>
        <dbReference type="EMBL" id="MFC3144464.1"/>
    </source>
</evidence>
<dbReference type="Pfam" id="PF00480">
    <property type="entry name" value="ROK"/>
    <property type="match status" value="1"/>
</dbReference>
<keyword evidence="4" id="KW-1185">Reference proteome</keyword>
<dbReference type="PANTHER" id="PTHR18964:SF149">
    <property type="entry name" value="BIFUNCTIONAL UDP-N-ACETYLGLUCOSAMINE 2-EPIMERASE_N-ACETYLMANNOSAMINE KINASE"/>
    <property type="match status" value="1"/>
</dbReference>
<dbReference type="SUPFAM" id="SSF46785">
    <property type="entry name" value="Winged helix' DNA-binding domain"/>
    <property type="match status" value="1"/>
</dbReference>
<dbReference type="Pfam" id="PF01047">
    <property type="entry name" value="MarR"/>
    <property type="match status" value="1"/>
</dbReference>